<gene>
    <name evidence="3" type="ORF">EAH78_20305</name>
</gene>
<evidence type="ECO:0000313" key="4">
    <source>
        <dbReference type="Proteomes" id="UP000317933"/>
    </source>
</evidence>
<dbReference type="InterPro" id="IPR014710">
    <property type="entry name" value="RmlC-like_jellyroll"/>
</dbReference>
<dbReference type="InterPro" id="IPR013096">
    <property type="entry name" value="Cupin_2"/>
</dbReference>
<dbReference type="PANTHER" id="PTHR38599:SF1">
    <property type="entry name" value="CUPIN DOMAIN PROTEIN (AFU_ORTHOLOGUE AFUA_3G13620)"/>
    <property type="match status" value="1"/>
</dbReference>
<protein>
    <submittedName>
        <fullName evidence="3">Cupin domain-containing protein</fullName>
    </submittedName>
</protein>
<dbReference type="PANTHER" id="PTHR38599">
    <property type="entry name" value="CUPIN DOMAIN PROTEIN (AFU_ORTHOLOGUE AFUA_3G13620)"/>
    <property type="match status" value="1"/>
</dbReference>
<dbReference type="EMBL" id="RCZE01000009">
    <property type="protein sequence ID" value="TPG75881.1"/>
    <property type="molecule type" value="Genomic_DNA"/>
</dbReference>
<feature type="domain" description="Cupin type-2" evidence="2">
    <location>
        <begin position="52"/>
        <end position="121"/>
    </location>
</feature>
<reference evidence="3 4" key="1">
    <citation type="journal article" date="2019" name="Environ. Microbiol.">
        <title>Species interactions and distinct microbial communities in high Arctic permafrost affected cryosols are associated with the CH4 and CO2 gas fluxes.</title>
        <authorList>
            <person name="Altshuler I."/>
            <person name="Hamel J."/>
            <person name="Turney S."/>
            <person name="Magnuson E."/>
            <person name="Levesque R."/>
            <person name="Greer C."/>
            <person name="Whyte L.G."/>
        </authorList>
    </citation>
    <scope>NUCLEOTIDE SEQUENCE [LARGE SCALE GENOMIC DNA]</scope>
    <source>
        <strain evidence="3 4">E3</strain>
    </source>
</reference>
<name>A0A502HMI6_9PSED</name>
<sequence>MNFLVTLIGATFVGMLSTFALAHGGGAGDEIVTPIAQAALPLQAFAKATAVRVDFAPGATSTPHRHPGHVFVVVLSGEVESALDGQPPQLYKAGQAWYEEPGQLHRVTRNPSKSQPASLVAWLLSNDRETLVQPTKSDQ</sequence>
<feature type="chain" id="PRO_5021327054" evidence="1">
    <location>
        <begin position="23"/>
        <end position="139"/>
    </location>
</feature>
<evidence type="ECO:0000256" key="1">
    <source>
        <dbReference type="SAM" id="SignalP"/>
    </source>
</evidence>
<accession>A0A502HMI6</accession>
<dbReference type="InterPro" id="IPR011051">
    <property type="entry name" value="RmlC_Cupin_sf"/>
</dbReference>
<dbReference type="Proteomes" id="UP000317933">
    <property type="component" value="Unassembled WGS sequence"/>
</dbReference>
<proteinExistence type="predicted"/>
<keyword evidence="1" id="KW-0732">Signal</keyword>
<feature type="signal peptide" evidence="1">
    <location>
        <begin position="1"/>
        <end position="22"/>
    </location>
</feature>
<evidence type="ECO:0000259" key="2">
    <source>
        <dbReference type="Pfam" id="PF07883"/>
    </source>
</evidence>
<comment type="caution">
    <text evidence="3">The sequence shown here is derived from an EMBL/GenBank/DDBJ whole genome shotgun (WGS) entry which is preliminary data.</text>
</comment>
<dbReference type="RefSeq" id="WP_140669102.1">
    <property type="nucleotide sequence ID" value="NZ_RCZE01000009.1"/>
</dbReference>
<evidence type="ECO:0000313" key="3">
    <source>
        <dbReference type="EMBL" id="TPG75881.1"/>
    </source>
</evidence>
<dbReference type="CDD" id="cd02234">
    <property type="entry name" value="cupin_BLR7677-like"/>
    <property type="match status" value="1"/>
</dbReference>
<dbReference type="Pfam" id="PF07883">
    <property type="entry name" value="Cupin_2"/>
    <property type="match status" value="1"/>
</dbReference>
<dbReference type="SUPFAM" id="SSF51182">
    <property type="entry name" value="RmlC-like cupins"/>
    <property type="match status" value="1"/>
</dbReference>
<dbReference type="Gene3D" id="2.60.120.10">
    <property type="entry name" value="Jelly Rolls"/>
    <property type="match status" value="1"/>
</dbReference>
<organism evidence="3 4">
    <name type="scientific">Pseudomonas arsenicoxydans</name>
    <dbReference type="NCBI Taxonomy" id="702115"/>
    <lineage>
        <taxon>Bacteria</taxon>
        <taxon>Pseudomonadati</taxon>
        <taxon>Pseudomonadota</taxon>
        <taxon>Gammaproteobacteria</taxon>
        <taxon>Pseudomonadales</taxon>
        <taxon>Pseudomonadaceae</taxon>
        <taxon>Pseudomonas</taxon>
    </lineage>
</organism>
<dbReference type="AlphaFoldDB" id="A0A502HMI6"/>